<dbReference type="OrthoDB" id="2278260at2759"/>
<evidence type="ECO:0000256" key="1">
    <source>
        <dbReference type="SAM" id="MobiDB-lite"/>
    </source>
</evidence>
<evidence type="ECO:0000259" key="2">
    <source>
        <dbReference type="Pfam" id="PF03732"/>
    </source>
</evidence>
<name>A0A8H7QJH6_9FUNG</name>
<dbReference type="InterPro" id="IPR005162">
    <property type="entry name" value="Retrotrans_gag_dom"/>
</dbReference>
<protein>
    <recommendedName>
        <fullName evidence="2">Retrotransposon gag domain-containing protein</fullName>
    </recommendedName>
</protein>
<gene>
    <name evidence="3" type="ORF">INT47_007239</name>
</gene>
<dbReference type="EMBL" id="JAEPRD010000224">
    <property type="protein sequence ID" value="KAG2193616.1"/>
    <property type="molecule type" value="Genomic_DNA"/>
</dbReference>
<sequence length="505" mass="57180">MTTEFPTSNRLASGTSGNQHEYAELIKHFTTLLADNKNAKVKEPSTYDGTRDAIIIDSWVRSVERYIAFFNWSQEKSYLFASTLIRDRADAWFRTIELEENAPTTWLELKRLIIEFFRLDNANRLARDRLASLHQTGDLVMYINEFMDIKLAIPKITDDEACDKFYEAETIKDAIYAALSYDSAQQEHGSYPVNPTTTPVRRTVVDDPMDLDAIDSRFNNRYNNRSFNRSNGSYRQSNCSRNNSSGYRNGNNNSSRGSSLVTIAKNKAILNEIAKPDSPIFEVQLHCKSDTYNTENNPDNNKDLIDFDSYSTASSSFDKQFPTLIPHSIYYNPANTTANTASSNNVVVETIPIVYSKILTDDLHHIDELNAIATSLPLYPATHNGQQLGTLIDSGASDNYVSPQVVKMLPKHRFTLVHDRQVETAGGEISKTKYKLNQVCPTPDWLTDSRYINSGRIRLDPLPSPPKQIDTPKLNYLISHKQADRFIKKGGDGFLFFIKPTDTTT</sequence>
<evidence type="ECO:0000313" key="4">
    <source>
        <dbReference type="Proteomes" id="UP000603453"/>
    </source>
</evidence>
<dbReference type="Proteomes" id="UP000603453">
    <property type="component" value="Unassembled WGS sequence"/>
</dbReference>
<proteinExistence type="predicted"/>
<dbReference type="InterPro" id="IPR021109">
    <property type="entry name" value="Peptidase_aspartic_dom_sf"/>
</dbReference>
<dbReference type="AlphaFoldDB" id="A0A8H7QJH6"/>
<feature type="domain" description="Retrotransposon gag" evidence="2">
    <location>
        <begin position="80"/>
        <end position="167"/>
    </location>
</feature>
<accession>A0A8H7QJH6</accession>
<comment type="caution">
    <text evidence="3">The sequence shown here is derived from an EMBL/GenBank/DDBJ whole genome shotgun (WGS) entry which is preliminary data.</text>
</comment>
<organism evidence="3 4">
    <name type="scientific">Mucor saturninus</name>
    <dbReference type="NCBI Taxonomy" id="64648"/>
    <lineage>
        <taxon>Eukaryota</taxon>
        <taxon>Fungi</taxon>
        <taxon>Fungi incertae sedis</taxon>
        <taxon>Mucoromycota</taxon>
        <taxon>Mucoromycotina</taxon>
        <taxon>Mucoromycetes</taxon>
        <taxon>Mucorales</taxon>
        <taxon>Mucorineae</taxon>
        <taxon>Mucoraceae</taxon>
        <taxon>Mucor</taxon>
    </lineage>
</organism>
<keyword evidence="4" id="KW-1185">Reference proteome</keyword>
<dbReference type="Pfam" id="PF13650">
    <property type="entry name" value="Asp_protease_2"/>
    <property type="match status" value="1"/>
</dbReference>
<dbReference type="Gene3D" id="2.40.70.10">
    <property type="entry name" value="Acid Proteases"/>
    <property type="match status" value="1"/>
</dbReference>
<dbReference type="Pfam" id="PF03732">
    <property type="entry name" value="Retrotrans_gag"/>
    <property type="match status" value="1"/>
</dbReference>
<feature type="region of interest" description="Disordered" evidence="1">
    <location>
        <begin position="222"/>
        <end position="258"/>
    </location>
</feature>
<evidence type="ECO:0000313" key="3">
    <source>
        <dbReference type="EMBL" id="KAG2193616.1"/>
    </source>
</evidence>
<reference evidence="3" key="1">
    <citation type="submission" date="2020-12" db="EMBL/GenBank/DDBJ databases">
        <title>Metabolic potential, ecology and presence of endohyphal bacteria is reflected in genomic diversity of Mucoromycotina.</title>
        <authorList>
            <person name="Muszewska A."/>
            <person name="Okrasinska A."/>
            <person name="Steczkiewicz K."/>
            <person name="Drgas O."/>
            <person name="Orlowska M."/>
            <person name="Perlinska-Lenart U."/>
            <person name="Aleksandrzak-Piekarczyk T."/>
            <person name="Szatraj K."/>
            <person name="Zielenkiewicz U."/>
            <person name="Pilsyk S."/>
            <person name="Malc E."/>
            <person name="Mieczkowski P."/>
            <person name="Kruszewska J.S."/>
            <person name="Biernat P."/>
            <person name="Pawlowska J."/>
        </authorList>
    </citation>
    <scope>NUCLEOTIDE SEQUENCE</scope>
    <source>
        <strain evidence="3">WA0000017839</strain>
    </source>
</reference>